<sequence length="74" mass="8118">MPRHLPPAPDTNPPRSPHSPRAPSAPPPPTRPFPFSSPPPRPGLQRLAKLCFPFGPSLRSRFEFSDLPAGDPYI</sequence>
<organism evidence="2 3">
    <name type="scientific">Panicum virgatum</name>
    <name type="common">Blackwell switchgrass</name>
    <dbReference type="NCBI Taxonomy" id="38727"/>
    <lineage>
        <taxon>Eukaryota</taxon>
        <taxon>Viridiplantae</taxon>
        <taxon>Streptophyta</taxon>
        <taxon>Embryophyta</taxon>
        <taxon>Tracheophyta</taxon>
        <taxon>Spermatophyta</taxon>
        <taxon>Magnoliopsida</taxon>
        <taxon>Liliopsida</taxon>
        <taxon>Poales</taxon>
        <taxon>Poaceae</taxon>
        <taxon>PACMAD clade</taxon>
        <taxon>Panicoideae</taxon>
        <taxon>Panicodae</taxon>
        <taxon>Paniceae</taxon>
        <taxon>Panicinae</taxon>
        <taxon>Panicum</taxon>
        <taxon>Panicum sect. Hiantes</taxon>
    </lineage>
</organism>
<reference evidence="2" key="1">
    <citation type="submission" date="2020-05" db="EMBL/GenBank/DDBJ databases">
        <title>WGS assembly of Panicum virgatum.</title>
        <authorList>
            <person name="Lovell J.T."/>
            <person name="Jenkins J."/>
            <person name="Shu S."/>
            <person name="Juenger T.E."/>
            <person name="Schmutz J."/>
        </authorList>
    </citation>
    <scope>NUCLEOTIDE SEQUENCE</scope>
    <source>
        <strain evidence="2">AP13</strain>
    </source>
</reference>
<evidence type="ECO:0000313" key="3">
    <source>
        <dbReference type="Proteomes" id="UP000823388"/>
    </source>
</evidence>
<dbReference type="Proteomes" id="UP000823388">
    <property type="component" value="Chromosome 9K"/>
</dbReference>
<comment type="caution">
    <text evidence="2">The sequence shown here is derived from an EMBL/GenBank/DDBJ whole genome shotgun (WGS) entry which is preliminary data.</text>
</comment>
<gene>
    <name evidence="2" type="ORF">PVAP13_9KG609450</name>
</gene>
<keyword evidence="3" id="KW-1185">Reference proteome</keyword>
<proteinExistence type="predicted"/>
<dbReference type="EMBL" id="CM029053">
    <property type="protein sequence ID" value="KAG2554437.1"/>
    <property type="molecule type" value="Genomic_DNA"/>
</dbReference>
<evidence type="ECO:0000256" key="1">
    <source>
        <dbReference type="SAM" id="MobiDB-lite"/>
    </source>
</evidence>
<accession>A0A8T0NXS9</accession>
<name>A0A8T0NXS9_PANVG</name>
<protein>
    <submittedName>
        <fullName evidence="2">Uncharacterized protein</fullName>
    </submittedName>
</protein>
<dbReference type="AlphaFoldDB" id="A0A8T0NXS9"/>
<evidence type="ECO:0000313" key="2">
    <source>
        <dbReference type="EMBL" id="KAG2554437.1"/>
    </source>
</evidence>
<feature type="compositionally biased region" description="Pro residues" evidence="1">
    <location>
        <begin position="23"/>
        <end position="42"/>
    </location>
</feature>
<feature type="region of interest" description="Disordered" evidence="1">
    <location>
        <begin position="1"/>
        <end position="47"/>
    </location>
</feature>
<feature type="compositionally biased region" description="Pro residues" evidence="1">
    <location>
        <begin position="1"/>
        <end position="17"/>
    </location>
</feature>